<accession>A0A1H2FYX8</accession>
<dbReference type="RefSeq" id="WP_157719164.1">
    <property type="nucleotide sequence ID" value="NZ_LT629787.1"/>
</dbReference>
<dbReference type="CDD" id="cd04221">
    <property type="entry name" value="MauL"/>
    <property type="match status" value="1"/>
</dbReference>
<proteinExistence type="predicted"/>
<evidence type="ECO:0000313" key="2">
    <source>
        <dbReference type="EMBL" id="SDU12539.1"/>
    </source>
</evidence>
<sequence length="217" mass="22929">MFAVGLTATLVLLASVGISAQTLSLQLSDSAGNPLSGAVVLVDTGSAAAPLSAAVMDQVDMQFTPQVLVVPPATEVEFPNSDDVRHHVYSFSPAKRFELRLFKGSEAPPVLFDKPGAVVLGCNIHDRMRGYILVAEQARHAVTDAAGDVELVDLPAGEWLVAVWHPRLQDAAPVDLGVFAAGQHGLQIAIPAEVTSAEPELSPLQQRFRRAAGHAKD</sequence>
<keyword evidence="1" id="KW-0732">Signal</keyword>
<organism evidence="2 3">
    <name type="scientific">Halopseudomonas salegens</name>
    <dbReference type="NCBI Taxonomy" id="1434072"/>
    <lineage>
        <taxon>Bacteria</taxon>
        <taxon>Pseudomonadati</taxon>
        <taxon>Pseudomonadota</taxon>
        <taxon>Gammaproteobacteria</taxon>
        <taxon>Pseudomonadales</taxon>
        <taxon>Pseudomonadaceae</taxon>
        <taxon>Halopseudomonas</taxon>
    </lineage>
</organism>
<dbReference type="AlphaFoldDB" id="A0A1H2FYX8"/>
<dbReference type="Proteomes" id="UP000243924">
    <property type="component" value="Chromosome I"/>
</dbReference>
<dbReference type="OrthoDB" id="9772097at2"/>
<name>A0A1H2FYX8_9GAMM</name>
<keyword evidence="3" id="KW-1185">Reference proteome</keyword>
<dbReference type="InterPro" id="IPR008972">
    <property type="entry name" value="Cupredoxin"/>
</dbReference>
<dbReference type="EMBL" id="LT629787">
    <property type="protein sequence ID" value="SDU12539.1"/>
    <property type="molecule type" value="Genomic_DNA"/>
</dbReference>
<feature type="chain" id="PRO_5009274393" evidence="1">
    <location>
        <begin position="21"/>
        <end position="217"/>
    </location>
</feature>
<dbReference type="Gene3D" id="2.60.40.420">
    <property type="entry name" value="Cupredoxins - blue copper proteins"/>
    <property type="match status" value="1"/>
</dbReference>
<gene>
    <name evidence="2" type="ORF">SAMN05216210_1909</name>
</gene>
<feature type="signal peptide" evidence="1">
    <location>
        <begin position="1"/>
        <end position="20"/>
    </location>
</feature>
<evidence type="ECO:0000313" key="3">
    <source>
        <dbReference type="Proteomes" id="UP000243924"/>
    </source>
</evidence>
<dbReference type="SUPFAM" id="SSF49503">
    <property type="entry name" value="Cupredoxins"/>
    <property type="match status" value="1"/>
</dbReference>
<reference evidence="3" key="1">
    <citation type="submission" date="2016-10" db="EMBL/GenBank/DDBJ databases">
        <authorList>
            <person name="Varghese N."/>
            <person name="Submissions S."/>
        </authorList>
    </citation>
    <scope>NUCLEOTIDE SEQUENCE [LARGE SCALE GENOMIC DNA]</scope>
    <source>
        <strain evidence="3">CECT 8338</strain>
    </source>
</reference>
<protein>
    <submittedName>
        <fullName evidence="2">Plastocyanin</fullName>
    </submittedName>
</protein>
<dbReference type="STRING" id="1434072.SAMN05216210_1909"/>
<dbReference type="InterPro" id="IPR034242">
    <property type="entry name" value="MauL"/>
</dbReference>
<evidence type="ECO:0000256" key="1">
    <source>
        <dbReference type="SAM" id="SignalP"/>
    </source>
</evidence>